<dbReference type="EMBL" id="MK907227">
    <property type="protein sequence ID" value="QDJ98010.1"/>
    <property type="molecule type" value="Genomic_DNA"/>
</dbReference>
<protein>
    <recommendedName>
        <fullName evidence="1">Helicase C-terminal domain-containing protein</fullName>
    </recommendedName>
</protein>
<dbReference type="InterPro" id="IPR050742">
    <property type="entry name" value="Helicase_Restrict-Modif_Enz"/>
</dbReference>
<dbReference type="PANTHER" id="PTHR47396">
    <property type="entry name" value="TYPE I RESTRICTION ENZYME ECOKI R PROTEIN"/>
    <property type="match status" value="1"/>
</dbReference>
<feature type="domain" description="Helicase C-terminal" evidence="1">
    <location>
        <begin position="312"/>
        <end position="413"/>
    </location>
</feature>
<dbReference type="InterPro" id="IPR001650">
    <property type="entry name" value="Helicase_C-like"/>
</dbReference>
<dbReference type="Pfam" id="PF00271">
    <property type="entry name" value="Helicase_C"/>
    <property type="match status" value="1"/>
</dbReference>
<evidence type="ECO:0000313" key="2">
    <source>
        <dbReference type="EMBL" id="QDJ98010.1"/>
    </source>
</evidence>
<dbReference type="PANTHER" id="PTHR47396:SF1">
    <property type="entry name" value="ATP-DEPENDENT HELICASE IRC3-RELATED"/>
    <property type="match status" value="1"/>
</dbReference>
<dbReference type="InterPro" id="IPR027417">
    <property type="entry name" value="P-loop_NTPase"/>
</dbReference>
<organism evidence="2 3">
    <name type="scientific">Escherichia phage vB_EcoS-12210III</name>
    <dbReference type="NCBI Taxonomy" id="2576501"/>
    <lineage>
        <taxon>Viruses</taxon>
        <taxon>Duplodnaviria</taxon>
        <taxon>Heunggongvirae</taxon>
        <taxon>Uroviricota</taxon>
        <taxon>Caudoviricetes</taxon>
        <taxon>Drexlerviridae</taxon>
        <taxon>Braunvirinae</taxon>
        <taxon>Veterinaerplatzvirus</taxon>
        <taxon>Veterinaerplatzvirus vv12210I</taxon>
    </lineage>
</organism>
<sequence>MLPIEKLVANFDKERIKQIQKDYQFGEITPYEFQCVTFDAIGKAIGKYEAPFIADLSVSAGKTIILAMIGKRMEQLGLPYMVLSRQSEIISQNSEELRNLGIRNSVYCAGLNVKSVYYPTIVASEGTAANGLFKGLGDYVPAVIAIDECHMVDHMDIVEAEENEETFEQMSTKKGEMVFKDGVNTGLLGTGRAQYTLIITEMKRRCREKYGRELRIFGLTGSPYRNNDHIVVSNPNIRGFWRKTVIQVPTNYLVDLGFVVPTVYGEVGDLGYDLSEFVPDGSDGVKDFSRKEMDAMAAKIHDNQTMTQKIMQFVVKILETRNAALVTCAGKLHCDEAAAALPDGYPYAIITDSTGERRRREILADCQTGKYKIIFQIGCLTTGVNQPLWDTSVILRKIGSLTLMIQLLGRGMRKLKKAHIDAGFKKEDHLVLDFAGALDDMAELYFDPIIEEIQAEKFKSSRKGGDEVRQCPQCGYENSPFARRCSNKINGVRCDHFFQFTTCDDITDQQTKAVIKKGCGTKNDIAAKVCRECGEMLKDPNANLTGKMYRRGDYLRVYDFQVGLSKNQTGIVVKYNIMAHNGERFNAWEFFNPESDHRVCSVLWKNFCLAHIENRAEAARIGRLKNARMIMTNADKFRAPVQVTHRKNGKGKDIIAFKNFGELL</sequence>
<accession>A0A5P1LRZ6</accession>
<dbReference type="Gene3D" id="3.40.50.300">
    <property type="entry name" value="P-loop containing nucleotide triphosphate hydrolases"/>
    <property type="match status" value="2"/>
</dbReference>
<reference evidence="2 3" key="1">
    <citation type="journal article" date="2019" name="Front. Microbiol.">
        <title>Natural Occurrence of Escherichia coli-Infecting Bacteriophages in Clinical Samples.</title>
        <authorList>
            <person name="Pacifico C."/>
            <person name="Hilbert M."/>
            <person name="Sofka D."/>
            <person name="Dinhopl N."/>
            <person name="Pap I.-J."/>
            <person name="Aspoeck C."/>
            <person name="Carrico J.A."/>
            <person name="Hilbert F."/>
        </authorList>
    </citation>
    <scope>NUCLEOTIDE SEQUENCE [LARGE SCALE GENOMIC DNA]</scope>
</reference>
<gene>
    <name evidence="2" type="ORF">EPENGAHN_00042</name>
</gene>
<evidence type="ECO:0000259" key="1">
    <source>
        <dbReference type="Pfam" id="PF00271"/>
    </source>
</evidence>
<name>A0A5P1LRZ6_9CAUD</name>
<dbReference type="Proteomes" id="UP000348063">
    <property type="component" value="Segment"/>
</dbReference>
<evidence type="ECO:0000313" key="3">
    <source>
        <dbReference type="Proteomes" id="UP000348063"/>
    </source>
</evidence>
<proteinExistence type="predicted"/>
<dbReference type="SUPFAM" id="SSF52540">
    <property type="entry name" value="P-loop containing nucleoside triphosphate hydrolases"/>
    <property type="match status" value="2"/>
</dbReference>